<proteinExistence type="predicted"/>
<evidence type="ECO:0000313" key="2">
    <source>
        <dbReference type="Proteomes" id="UP001140066"/>
    </source>
</evidence>
<gene>
    <name evidence="1" type="ORF">GGI18_001957</name>
</gene>
<accession>A0ACC1KHV4</accession>
<organism evidence="1 2">
    <name type="scientific">Coemansia linderi</name>
    <dbReference type="NCBI Taxonomy" id="2663919"/>
    <lineage>
        <taxon>Eukaryota</taxon>
        <taxon>Fungi</taxon>
        <taxon>Fungi incertae sedis</taxon>
        <taxon>Zoopagomycota</taxon>
        <taxon>Kickxellomycotina</taxon>
        <taxon>Kickxellomycetes</taxon>
        <taxon>Kickxellales</taxon>
        <taxon>Kickxellaceae</taxon>
        <taxon>Coemansia</taxon>
    </lineage>
</organism>
<keyword evidence="2" id="KW-1185">Reference proteome</keyword>
<evidence type="ECO:0000313" key="1">
    <source>
        <dbReference type="EMBL" id="KAJ2790185.1"/>
    </source>
</evidence>
<sequence>MVIDWFPTHIFKERQRTKTAANLSNAKPVVQSASPKESLPAKPSPVQRKGKVVDTAPMPHSEQVDMKGVTALLDGAKRCVEISQTKTRLAGFPAATMAAPLSVSLPPITVEGLVCRPCSWLEGVTVGNTVVRAAANSVAEISVITSEAAKKLGLTILMGGQQHQNPTCLKAPPTVVGYVEAPVGVTGRKKRWVRAEVLEEPQPWDLLLGEAPVLTRDVIPNAPAKRK</sequence>
<name>A0ACC1KHV4_9FUNG</name>
<dbReference type="EMBL" id="JANBUK010000389">
    <property type="protein sequence ID" value="KAJ2790185.1"/>
    <property type="molecule type" value="Genomic_DNA"/>
</dbReference>
<feature type="non-terminal residue" evidence="1">
    <location>
        <position position="227"/>
    </location>
</feature>
<comment type="caution">
    <text evidence="1">The sequence shown here is derived from an EMBL/GenBank/DDBJ whole genome shotgun (WGS) entry which is preliminary data.</text>
</comment>
<protein>
    <submittedName>
        <fullName evidence="1">Uncharacterized protein</fullName>
    </submittedName>
</protein>
<reference evidence="1" key="1">
    <citation type="submission" date="2022-07" db="EMBL/GenBank/DDBJ databases">
        <title>Phylogenomic reconstructions and comparative analyses of Kickxellomycotina fungi.</title>
        <authorList>
            <person name="Reynolds N.K."/>
            <person name="Stajich J.E."/>
            <person name="Barry K."/>
            <person name="Grigoriev I.V."/>
            <person name="Crous P."/>
            <person name="Smith M.E."/>
        </authorList>
    </citation>
    <scope>NUCLEOTIDE SEQUENCE</scope>
    <source>
        <strain evidence="1">BCRC 34191</strain>
    </source>
</reference>
<dbReference type="Proteomes" id="UP001140066">
    <property type="component" value="Unassembled WGS sequence"/>
</dbReference>